<dbReference type="SUPFAM" id="SSF55874">
    <property type="entry name" value="ATPase domain of HSP90 chaperone/DNA topoisomerase II/histidine kinase"/>
    <property type="match status" value="1"/>
</dbReference>
<proteinExistence type="predicted"/>
<dbReference type="Proteomes" id="UP000622707">
    <property type="component" value="Unassembled WGS sequence"/>
</dbReference>
<dbReference type="PANTHER" id="PTHR35526:SF3">
    <property type="entry name" value="ANTI-SIGMA-F FACTOR RSBW"/>
    <property type="match status" value="1"/>
</dbReference>
<organism evidence="3 4">
    <name type="scientific">Ramlibacter alkalitolerans</name>
    <dbReference type="NCBI Taxonomy" id="2039631"/>
    <lineage>
        <taxon>Bacteria</taxon>
        <taxon>Pseudomonadati</taxon>
        <taxon>Pseudomonadota</taxon>
        <taxon>Betaproteobacteria</taxon>
        <taxon>Burkholderiales</taxon>
        <taxon>Comamonadaceae</taxon>
        <taxon>Ramlibacter</taxon>
    </lineage>
</organism>
<gene>
    <name evidence="3" type="ORF">JI746_04670</name>
</gene>
<dbReference type="RefSeq" id="WP_201687622.1">
    <property type="nucleotide sequence ID" value="NZ_JAEQND010000002.1"/>
</dbReference>
<dbReference type="Gene3D" id="3.30.565.10">
    <property type="entry name" value="Histidine kinase-like ATPase, C-terminal domain"/>
    <property type="match status" value="1"/>
</dbReference>
<evidence type="ECO:0000259" key="2">
    <source>
        <dbReference type="Pfam" id="PF13581"/>
    </source>
</evidence>
<keyword evidence="1" id="KW-0723">Serine/threonine-protein kinase</keyword>
<dbReference type="InterPro" id="IPR050267">
    <property type="entry name" value="Anti-sigma-factor_SerPK"/>
</dbReference>
<keyword evidence="3" id="KW-0547">Nucleotide-binding</keyword>
<name>A0ABS1JKT0_9BURK</name>
<evidence type="ECO:0000313" key="4">
    <source>
        <dbReference type="Proteomes" id="UP000622707"/>
    </source>
</evidence>
<dbReference type="Pfam" id="PF13581">
    <property type="entry name" value="HATPase_c_2"/>
    <property type="match status" value="1"/>
</dbReference>
<comment type="caution">
    <text evidence="3">The sequence shown here is derived from an EMBL/GenBank/DDBJ whole genome shotgun (WGS) entry which is preliminary data.</text>
</comment>
<keyword evidence="4" id="KW-1185">Reference proteome</keyword>
<dbReference type="PANTHER" id="PTHR35526">
    <property type="entry name" value="ANTI-SIGMA-F FACTOR RSBW-RELATED"/>
    <property type="match status" value="1"/>
</dbReference>
<dbReference type="GO" id="GO:0005524">
    <property type="term" value="F:ATP binding"/>
    <property type="evidence" value="ECO:0007669"/>
    <property type="project" value="UniProtKB-KW"/>
</dbReference>
<evidence type="ECO:0000256" key="1">
    <source>
        <dbReference type="ARBA" id="ARBA00022527"/>
    </source>
</evidence>
<dbReference type="InterPro" id="IPR003594">
    <property type="entry name" value="HATPase_dom"/>
</dbReference>
<dbReference type="CDD" id="cd16936">
    <property type="entry name" value="HATPase_RsbW-like"/>
    <property type="match status" value="1"/>
</dbReference>
<keyword evidence="1" id="KW-0418">Kinase</keyword>
<sequence>MSTPHSPQLLVQATLQDVARAVPALRAVLPARLAGPERDALEIALGEVLTNIVLHGFAGAVGAPVEVRWAEHPHAFVVEVRDTGCAIPRAKLEAAGTASFAFDAEDIAALPEGGFGLALVKAAFDVVDYRSEDGVNCMHLEKRLA</sequence>
<feature type="domain" description="Histidine kinase/HSP90-like ATPase" evidence="2">
    <location>
        <begin position="12"/>
        <end position="140"/>
    </location>
</feature>
<keyword evidence="1" id="KW-0808">Transferase</keyword>
<reference evidence="3 4" key="1">
    <citation type="journal article" date="2017" name="Int. J. Syst. Evol. Microbiol.">
        <title>Ramlibacter alkalitolerans sp. nov., alkali-tolerant bacterium isolated from soil of ginseng.</title>
        <authorList>
            <person name="Lee D.H."/>
            <person name="Cha C.J."/>
        </authorList>
    </citation>
    <scope>NUCLEOTIDE SEQUENCE [LARGE SCALE GENOMIC DNA]</scope>
    <source>
        <strain evidence="3 4">KACC 19305</strain>
    </source>
</reference>
<keyword evidence="3" id="KW-0067">ATP-binding</keyword>
<evidence type="ECO:0000313" key="3">
    <source>
        <dbReference type="EMBL" id="MBL0424395.1"/>
    </source>
</evidence>
<protein>
    <submittedName>
        <fullName evidence="3">ATP-binding protein</fullName>
    </submittedName>
</protein>
<dbReference type="InterPro" id="IPR036890">
    <property type="entry name" value="HATPase_C_sf"/>
</dbReference>
<accession>A0ABS1JKT0</accession>
<dbReference type="EMBL" id="JAEQND010000002">
    <property type="protein sequence ID" value="MBL0424395.1"/>
    <property type="molecule type" value="Genomic_DNA"/>
</dbReference>